<keyword evidence="11" id="KW-1185">Reference proteome</keyword>
<dbReference type="InterPro" id="IPR001737">
    <property type="entry name" value="KsgA/Erm"/>
</dbReference>
<dbReference type="EC" id="2.1.1.182" evidence="7"/>
<dbReference type="AlphaFoldDB" id="S7U9Z0"/>
<dbReference type="Proteomes" id="UP000014975">
    <property type="component" value="Unassembled WGS sequence"/>
</dbReference>
<name>S7U9Z0_9BACT</name>
<comment type="caution">
    <text evidence="10">The sequence shown here is derived from an EMBL/GenBank/DDBJ whole genome shotgun (WGS) entry which is preliminary data.</text>
</comment>
<dbReference type="GO" id="GO:0003723">
    <property type="term" value="F:RNA binding"/>
    <property type="evidence" value="ECO:0007669"/>
    <property type="project" value="UniProtKB-UniRule"/>
</dbReference>
<protein>
    <recommendedName>
        <fullName evidence="7">Ribosomal RNA small subunit methyltransferase A</fullName>
        <ecNumber evidence="7">2.1.1.182</ecNumber>
    </recommendedName>
    <alternativeName>
        <fullName evidence="7">16S rRNA (adenine(1518)-N(6)/adenine(1519)-N(6))-dimethyltransferase</fullName>
    </alternativeName>
    <alternativeName>
        <fullName evidence="7">16S rRNA dimethyladenosine transferase</fullName>
    </alternativeName>
    <alternativeName>
        <fullName evidence="7">16S rRNA dimethylase</fullName>
    </alternativeName>
    <alternativeName>
        <fullName evidence="7">S-adenosylmethionine-6-N', N'-adenosyl(rRNA) dimethyltransferase</fullName>
    </alternativeName>
</protein>
<dbReference type="GO" id="GO:0005829">
    <property type="term" value="C:cytosol"/>
    <property type="evidence" value="ECO:0007669"/>
    <property type="project" value="TreeGrafter"/>
</dbReference>
<evidence type="ECO:0000256" key="5">
    <source>
        <dbReference type="ARBA" id="ARBA00022691"/>
    </source>
</evidence>
<organism evidence="10 11">
    <name type="scientific">Alkalidesulfovibrio alkalitolerans DSM 16529</name>
    <dbReference type="NCBI Taxonomy" id="1121439"/>
    <lineage>
        <taxon>Bacteria</taxon>
        <taxon>Pseudomonadati</taxon>
        <taxon>Thermodesulfobacteriota</taxon>
        <taxon>Desulfovibrionia</taxon>
        <taxon>Desulfovibrionales</taxon>
        <taxon>Desulfovibrionaceae</taxon>
        <taxon>Alkalidesulfovibrio</taxon>
    </lineage>
</organism>
<comment type="subcellular location">
    <subcellularLocation>
        <location evidence="7">Cytoplasm</location>
    </subcellularLocation>
</comment>
<evidence type="ECO:0000256" key="1">
    <source>
        <dbReference type="ARBA" id="ARBA00022490"/>
    </source>
</evidence>
<reference evidence="10 11" key="1">
    <citation type="journal article" date="2013" name="Genome Announc.">
        <title>Draft genome sequences for three mercury-methylating, sulfate-reducing bacteria.</title>
        <authorList>
            <person name="Brown S.D."/>
            <person name="Hurt R.A.Jr."/>
            <person name="Gilmour C.C."/>
            <person name="Elias D.A."/>
        </authorList>
    </citation>
    <scope>NUCLEOTIDE SEQUENCE [LARGE SCALE GENOMIC DNA]</scope>
    <source>
        <strain evidence="10 11">DSM 16529</strain>
    </source>
</reference>
<keyword evidence="1 7" id="KW-0963">Cytoplasm</keyword>
<dbReference type="GO" id="GO:0052908">
    <property type="term" value="F:16S rRNA (adenine(1518)-N(6)/adenine(1519)-N(6))-dimethyltransferase activity"/>
    <property type="evidence" value="ECO:0007669"/>
    <property type="project" value="UniProtKB-EC"/>
</dbReference>
<evidence type="ECO:0000259" key="9">
    <source>
        <dbReference type="SMART" id="SM00650"/>
    </source>
</evidence>
<keyword evidence="4 7" id="KW-0808">Transferase</keyword>
<feature type="binding site" evidence="7 8">
    <location>
        <position position="20"/>
    </location>
    <ligand>
        <name>S-adenosyl-L-methionine</name>
        <dbReference type="ChEBI" id="CHEBI:59789"/>
    </ligand>
</feature>
<dbReference type="PROSITE" id="PS51689">
    <property type="entry name" value="SAM_RNA_A_N6_MT"/>
    <property type="match status" value="1"/>
</dbReference>
<dbReference type="PANTHER" id="PTHR11727">
    <property type="entry name" value="DIMETHYLADENOSINE TRANSFERASE"/>
    <property type="match status" value="1"/>
</dbReference>
<evidence type="ECO:0000256" key="2">
    <source>
        <dbReference type="ARBA" id="ARBA00022552"/>
    </source>
</evidence>
<dbReference type="PANTHER" id="PTHR11727:SF7">
    <property type="entry name" value="DIMETHYLADENOSINE TRANSFERASE-RELATED"/>
    <property type="match status" value="1"/>
</dbReference>
<dbReference type="PROSITE" id="PS01131">
    <property type="entry name" value="RRNA_A_DIMETH"/>
    <property type="match status" value="1"/>
</dbReference>
<sequence>MASEKGGPLAVRAKRSLGQNFLVDRNIARRIVAALGAPNEGPVLEIGPGQGALTSILAETASRPILALEKDRELARLVKERYPQAGVVIGDGLSFAWEGLAGLPGIRLIGNLPYNVASPMLWEIVHRASGWNKAVFMVQYEVGRRIVAVPGNGEYGALSVWLQAFSTPRLLFKVPPQVFRPIPKIDSAVLSFVPRPPGERPRHPETLSRILATCFQKRRKQLKSILKMWMTESLPEEMSARGIPVTARPEDLSVSEFIWLGERIFGSSPLDLIPKI</sequence>
<keyword evidence="2 7" id="KW-0698">rRNA processing</keyword>
<dbReference type="InterPro" id="IPR023165">
    <property type="entry name" value="rRNA_Ade_diMease-like_C"/>
</dbReference>
<dbReference type="NCBIfam" id="TIGR00755">
    <property type="entry name" value="ksgA"/>
    <property type="match status" value="1"/>
</dbReference>
<dbReference type="PATRIC" id="fig|1121439.3.peg.2843"/>
<dbReference type="InterPro" id="IPR020596">
    <property type="entry name" value="rRNA_Ade_Mease_Trfase_CS"/>
</dbReference>
<dbReference type="OrthoDB" id="9814755at2"/>
<dbReference type="HAMAP" id="MF_00607">
    <property type="entry name" value="16SrRNA_methyltr_A"/>
    <property type="match status" value="1"/>
</dbReference>
<keyword evidence="3 7" id="KW-0489">Methyltransferase</keyword>
<evidence type="ECO:0000256" key="6">
    <source>
        <dbReference type="ARBA" id="ARBA00022884"/>
    </source>
</evidence>
<dbReference type="SUPFAM" id="SSF53335">
    <property type="entry name" value="S-adenosyl-L-methionine-dependent methyltransferases"/>
    <property type="match status" value="1"/>
</dbReference>
<comment type="function">
    <text evidence="7">Specifically dimethylates two adjacent adenosines (A1518 and A1519) in the loop of a conserved hairpin near the 3'-end of 16S rRNA in the 30S particle. May play a critical role in biogenesis of 30S subunits.</text>
</comment>
<dbReference type="STRING" id="1121439.dsat_1456"/>
<dbReference type="RefSeq" id="WP_020888152.1">
    <property type="nucleotide sequence ID" value="NZ_ATHI01000031.1"/>
</dbReference>
<dbReference type="InterPro" id="IPR011530">
    <property type="entry name" value="rRNA_adenine_dimethylase"/>
</dbReference>
<dbReference type="EMBL" id="ATHI01000031">
    <property type="protein sequence ID" value="EPR30734.1"/>
    <property type="molecule type" value="Genomic_DNA"/>
</dbReference>
<feature type="binding site" evidence="7 8">
    <location>
        <position position="91"/>
    </location>
    <ligand>
        <name>S-adenosyl-L-methionine</name>
        <dbReference type="ChEBI" id="CHEBI:59789"/>
    </ligand>
</feature>
<feature type="domain" description="Ribosomal RNA adenine methylase transferase N-terminal" evidence="9">
    <location>
        <begin position="27"/>
        <end position="196"/>
    </location>
</feature>
<keyword evidence="5 7" id="KW-0949">S-adenosyl-L-methionine</keyword>
<comment type="similarity">
    <text evidence="7">Belongs to the class I-like SAM-binding methyltransferase superfamily. rRNA adenine N(6)-methyltransferase family. RsmA subfamily.</text>
</comment>
<proteinExistence type="inferred from homology"/>
<accession>S7U9Z0</accession>
<dbReference type="InterPro" id="IPR020598">
    <property type="entry name" value="rRNA_Ade_methylase_Trfase_N"/>
</dbReference>
<dbReference type="eggNOG" id="COG0030">
    <property type="taxonomic scope" value="Bacteria"/>
</dbReference>
<feature type="binding site" evidence="7 8">
    <location>
        <position position="111"/>
    </location>
    <ligand>
        <name>S-adenosyl-L-methionine</name>
        <dbReference type="ChEBI" id="CHEBI:59789"/>
    </ligand>
</feature>
<dbReference type="Gene3D" id="3.40.50.150">
    <property type="entry name" value="Vaccinia Virus protein VP39"/>
    <property type="match status" value="1"/>
</dbReference>
<dbReference type="SMART" id="SM00650">
    <property type="entry name" value="rADc"/>
    <property type="match status" value="1"/>
</dbReference>
<evidence type="ECO:0000313" key="11">
    <source>
        <dbReference type="Proteomes" id="UP000014975"/>
    </source>
</evidence>
<evidence type="ECO:0000256" key="8">
    <source>
        <dbReference type="PROSITE-ProRule" id="PRU01026"/>
    </source>
</evidence>
<comment type="catalytic activity">
    <reaction evidence="7">
        <text>adenosine(1518)/adenosine(1519) in 16S rRNA + 4 S-adenosyl-L-methionine = N(6)-dimethyladenosine(1518)/N(6)-dimethyladenosine(1519) in 16S rRNA + 4 S-adenosyl-L-homocysteine + 4 H(+)</text>
        <dbReference type="Rhea" id="RHEA:19609"/>
        <dbReference type="Rhea" id="RHEA-COMP:10232"/>
        <dbReference type="Rhea" id="RHEA-COMP:10233"/>
        <dbReference type="ChEBI" id="CHEBI:15378"/>
        <dbReference type="ChEBI" id="CHEBI:57856"/>
        <dbReference type="ChEBI" id="CHEBI:59789"/>
        <dbReference type="ChEBI" id="CHEBI:74411"/>
        <dbReference type="ChEBI" id="CHEBI:74493"/>
        <dbReference type="EC" id="2.1.1.182"/>
    </reaction>
</comment>
<evidence type="ECO:0000313" key="10">
    <source>
        <dbReference type="EMBL" id="EPR30734.1"/>
    </source>
</evidence>
<dbReference type="Pfam" id="PF00398">
    <property type="entry name" value="RrnaAD"/>
    <property type="match status" value="1"/>
</dbReference>
<keyword evidence="6 7" id="KW-0694">RNA-binding</keyword>
<dbReference type="InterPro" id="IPR029063">
    <property type="entry name" value="SAM-dependent_MTases_sf"/>
</dbReference>
<gene>
    <name evidence="7" type="primary">rsmA</name>
    <name evidence="7" type="synonym">ksgA</name>
    <name evidence="10" type="ORF">dsat_1456</name>
</gene>
<dbReference type="Gene3D" id="1.10.8.100">
    <property type="entry name" value="Ribosomal RNA adenine dimethylase-like, domain 2"/>
    <property type="match status" value="1"/>
</dbReference>
<feature type="binding site" evidence="7 8">
    <location>
        <position position="47"/>
    </location>
    <ligand>
        <name>S-adenosyl-L-methionine</name>
        <dbReference type="ChEBI" id="CHEBI:59789"/>
    </ligand>
</feature>
<evidence type="ECO:0000256" key="4">
    <source>
        <dbReference type="ARBA" id="ARBA00022679"/>
    </source>
</evidence>
<feature type="binding site" evidence="7 8">
    <location>
        <position position="22"/>
    </location>
    <ligand>
        <name>S-adenosyl-L-methionine</name>
        <dbReference type="ChEBI" id="CHEBI:59789"/>
    </ligand>
</feature>
<evidence type="ECO:0000256" key="7">
    <source>
        <dbReference type="HAMAP-Rule" id="MF_00607"/>
    </source>
</evidence>
<evidence type="ECO:0000256" key="3">
    <source>
        <dbReference type="ARBA" id="ARBA00022603"/>
    </source>
</evidence>
<feature type="binding site" evidence="7 8">
    <location>
        <position position="69"/>
    </location>
    <ligand>
        <name>S-adenosyl-L-methionine</name>
        <dbReference type="ChEBI" id="CHEBI:59789"/>
    </ligand>
</feature>